<dbReference type="PANTHER" id="PTHR43861">
    <property type="entry name" value="TRANS-ACONITATE 2-METHYLTRANSFERASE-RELATED"/>
    <property type="match status" value="1"/>
</dbReference>
<evidence type="ECO:0000313" key="3">
    <source>
        <dbReference type="EMBL" id="BBO78569.1"/>
    </source>
</evidence>
<protein>
    <submittedName>
        <fullName evidence="3">SAM-dependent methyltransferase</fullName>
    </submittedName>
</protein>
<proteinExistence type="predicted"/>
<dbReference type="Proteomes" id="UP000427769">
    <property type="component" value="Chromosome"/>
</dbReference>
<dbReference type="KEGG" id="dwd:DSCW_59860"/>
<dbReference type="Gene3D" id="3.40.50.150">
    <property type="entry name" value="Vaccinia Virus protein VP39"/>
    <property type="match status" value="1"/>
</dbReference>
<reference evidence="3 4" key="1">
    <citation type="submission" date="2019-11" db="EMBL/GenBank/DDBJ databases">
        <title>Comparative genomics of hydrocarbon-degrading Desulfosarcina strains.</title>
        <authorList>
            <person name="Watanabe M."/>
            <person name="Kojima H."/>
            <person name="Fukui M."/>
        </authorList>
    </citation>
    <scope>NUCLEOTIDE SEQUENCE [LARGE SCALE GENOMIC DNA]</scope>
    <source>
        <strain evidence="3 4">PP31</strain>
    </source>
</reference>
<evidence type="ECO:0000256" key="1">
    <source>
        <dbReference type="SAM" id="MobiDB-lite"/>
    </source>
</evidence>
<dbReference type="EMBL" id="AP021875">
    <property type="protein sequence ID" value="BBO78569.1"/>
    <property type="molecule type" value="Genomic_DNA"/>
</dbReference>
<dbReference type="GO" id="GO:0032259">
    <property type="term" value="P:methylation"/>
    <property type="evidence" value="ECO:0007669"/>
    <property type="project" value="UniProtKB-KW"/>
</dbReference>
<feature type="domain" description="Methyltransferase" evidence="2">
    <location>
        <begin position="42"/>
        <end position="178"/>
    </location>
</feature>
<evidence type="ECO:0000313" key="4">
    <source>
        <dbReference type="Proteomes" id="UP000427769"/>
    </source>
</evidence>
<dbReference type="Pfam" id="PF13847">
    <property type="entry name" value="Methyltransf_31"/>
    <property type="match status" value="1"/>
</dbReference>
<dbReference type="CDD" id="cd02440">
    <property type="entry name" value="AdoMet_MTases"/>
    <property type="match status" value="1"/>
</dbReference>
<dbReference type="InterPro" id="IPR025714">
    <property type="entry name" value="Methyltranfer_dom"/>
</dbReference>
<dbReference type="RefSeq" id="WP_155307184.1">
    <property type="nucleotide sequence ID" value="NZ_AP021875.1"/>
</dbReference>
<dbReference type="InterPro" id="IPR029063">
    <property type="entry name" value="SAM-dependent_MTases_sf"/>
</dbReference>
<sequence>MNPEHRNDCPQAHHGRKGRNGRGPSSAWLHEPQVVLGRLPLSAGDVFVDLGCGAGDYTIEAAKIVGPGGKVYAFDKWQYLIDGLAKIATSLGLSNIVALTADITSPLPMQNSSVDVVFVSTVLHIFELKKTGPSIFSEVSRILKPEGCLAIVECKKEEQSFGPPKHMRNTPDEVEAVAVSCGFRKIDYTDLGYNYMLQFAPSEKESMSGR</sequence>
<dbReference type="PANTHER" id="PTHR43861:SF1">
    <property type="entry name" value="TRANS-ACONITATE 2-METHYLTRANSFERASE"/>
    <property type="match status" value="1"/>
</dbReference>
<dbReference type="OrthoDB" id="5405545at2"/>
<accession>A0A5K7ZEI6</accession>
<dbReference type="GO" id="GO:0008168">
    <property type="term" value="F:methyltransferase activity"/>
    <property type="evidence" value="ECO:0007669"/>
    <property type="project" value="UniProtKB-KW"/>
</dbReference>
<organism evidence="3 4">
    <name type="scientific">Desulfosarcina widdelii</name>
    <dbReference type="NCBI Taxonomy" id="947919"/>
    <lineage>
        <taxon>Bacteria</taxon>
        <taxon>Pseudomonadati</taxon>
        <taxon>Thermodesulfobacteriota</taxon>
        <taxon>Desulfobacteria</taxon>
        <taxon>Desulfobacterales</taxon>
        <taxon>Desulfosarcinaceae</taxon>
        <taxon>Desulfosarcina</taxon>
    </lineage>
</organism>
<feature type="region of interest" description="Disordered" evidence="1">
    <location>
        <begin position="1"/>
        <end position="24"/>
    </location>
</feature>
<keyword evidence="3" id="KW-0808">Transferase</keyword>
<keyword evidence="4" id="KW-1185">Reference proteome</keyword>
<dbReference type="AlphaFoldDB" id="A0A5K7ZEI6"/>
<name>A0A5K7ZEI6_9BACT</name>
<keyword evidence="3" id="KW-0489">Methyltransferase</keyword>
<dbReference type="SUPFAM" id="SSF53335">
    <property type="entry name" value="S-adenosyl-L-methionine-dependent methyltransferases"/>
    <property type="match status" value="1"/>
</dbReference>
<evidence type="ECO:0000259" key="2">
    <source>
        <dbReference type="Pfam" id="PF13847"/>
    </source>
</evidence>
<gene>
    <name evidence="3" type="ORF">DSCW_59860</name>
</gene>